<sequence>MRFRPILYKHNFVVPSFSQYWSAYTDLSEF</sequence>
<evidence type="ECO:0000313" key="1">
    <source>
        <dbReference type="EMBL" id="JAD56048.1"/>
    </source>
</evidence>
<organism evidence="1">
    <name type="scientific">Arundo donax</name>
    <name type="common">Giant reed</name>
    <name type="synonym">Donax arundinaceus</name>
    <dbReference type="NCBI Taxonomy" id="35708"/>
    <lineage>
        <taxon>Eukaryota</taxon>
        <taxon>Viridiplantae</taxon>
        <taxon>Streptophyta</taxon>
        <taxon>Embryophyta</taxon>
        <taxon>Tracheophyta</taxon>
        <taxon>Spermatophyta</taxon>
        <taxon>Magnoliopsida</taxon>
        <taxon>Liliopsida</taxon>
        <taxon>Poales</taxon>
        <taxon>Poaceae</taxon>
        <taxon>PACMAD clade</taxon>
        <taxon>Arundinoideae</taxon>
        <taxon>Arundineae</taxon>
        <taxon>Arundo</taxon>
    </lineage>
</organism>
<reference evidence="1" key="2">
    <citation type="journal article" date="2015" name="Data Brief">
        <title>Shoot transcriptome of the giant reed, Arundo donax.</title>
        <authorList>
            <person name="Barrero R.A."/>
            <person name="Guerrero F.D."/>
            <person name="Moolhuijzen P."/>
            <person name="Goolsby J.A."/>
            <person name="Tidwell J."/>
            <person name="Bellgard S.E."/>
            <person name="Bellgard M.I."/>
        </authorList>
    </citation>
    <scope>NUCLEOTIDE SEQUENCE</scope>
    <source>
        <tissue evidence="1">Shoot tissue taken approximately 20 cm above the soil surface</tissue>
    </source>
</reference>
<proteinExistence type="predicted"/>
<name>A0A0A9B1P2_ARUDO</name>
<reference evidence="1" key="1">
    <citation type="submission" date="2014-09" db="EMBL/GenBank/DDBJ databases">
        <authorList>
            <person name="Magalhaes I.L.F."/>
            <person name="Oliveira U."/>
            <person name="Santos F.R."/>
            <person name="Vidigal T.H.D.A."/>
            <person name="Brescovit A.D."/>
            <person name="Santos A.J."/>
        </authorList>
    </citation>
    <scope>NUCLEOTIDE SEQUENCE</scope>
    <source>
        <tissue evidence="1">Shoot tissue taken approximately 20 cm above the soil surface</tissue>
    </source>
</reference>
<protein>
    <submittedName>
        <fullName evidence="1">Uncharacterized protein</fullName>
    </submittedName>
</protein>
<dbReference type="AlphaFoldDB" id="A0A0A9B1P2"/>
<dbReference type="EMBL" id="GBRH01241847">
    <property type="protein sequence ID" value="JAD56048.1"/>
    <property type="molecule type" value="Transcribed_RNA"/>
</dbReference>
<accession>A0A0A9B1P2</accession>